<reference evidence="1" key="1">
    <citation type="journal article" date="2022" name="bioRxiv">
        <title>Sequencing and chromosome-scale assembly of the giantPleurodeles waltlgenome.</title>
        <authorList>
            <person name="Brown T."/>
            <person name="Elewa A."/>
            <person name="Iarovenko S."/>
            <person name="Subramanian E."/>
            <person name="Araus A.J."/>
            <person name="Petzold A."/>
            <person name="Susuki M."/>
            <person name="Suzuki K.-i.T."/>
            <person name="Hayashi T."/>
            <person name="Toyoda A."/>
            <person name="Oliveira C."/>
            <person name="Osipova E."/>
            <person name="Leigh N.D."/>
            <person name="Simon A."/>
            <person name="Yun M.H."/>
        </authorList>
    </citation>
    <scope>NUCLEOTIDE SEQUENCE</scope>
    <source>
        <strain evidence="1">20211129_DDA</strain>
        <tissue evidence="1">Liver</tissue>
    </source>
</reference>
<keyword evidence="2" id="KW-1185">Reference proteome</keyword>
<dbReference type="EMBL" id="JANPWB010000011">
    <property type="protein sequence ID" value="KAJ1130656.1"/>
    <property type="molecule type" value="Genomic_DNA"/>
</dbReference>
<sequence>MVVDGVIVTALCDEAVVINAVAVTINSEAGSERDCFVDNVLVDAAVVVNDACVDDRHINGVISVSEDFWRGAIGTEDDAEGFLREESDTLDAEFSPDVFSAALSLSGSLSDEVDA</sequence>
<accession>A0AAV7PQW2</accession>
<dbReference type="Proteomes" id="UP001066276">
    <property type="component" value="Chromosome 7"/>
</dbReference>
<dbReference type="AlphaFoldDB" id="A0AAV7PQW2"/>
<name>A0AAV7PQW2_PLEWA</name>
<evidence type="ECO:0000313" key="1">
    <source>
        <dbReference type="EMBL" id="KAJ1130656.1"/>
    </source>
</evidence>
<evidence type="ECO:0000313" key="2">
    <source>
        <dbReference type="Proteomes" id="UP001066276"/>
    </source>
</evidence>
<comment type="caution">
    <text evidence="1">The sequence shown here is derived from an EMBL/GenBank/DDBJ whole genome shotgun (WGS) entry which is preliminary data.</text>
</comment>
<protein>
    <submittedName>
        <fullName evidence="1">Uncharacterized protein</fullName>
    </submittedName>
</protein>
<gene>
    <name evidence="1" type="ORF">NDU88_009007</name>
</gene>
<proteinExistence type="predicted"/>
<organism evidence="1 2">
    <name type="scientific">Pleurodeles waltl</name>
    <name type="common">Iberian ribbed newt</name>
    <dbReference type="NCBI Taxonomy" id="8319"/>
    <lineage>
        <taxon>Eukaryota</taxon>
        <taxon>Metazoa</taxon>
        <taxon>Chordata</taxon>
        <taxon>Craniata</taxon>
        <taxon>Vertebrata</taxon>
        <taxon>Euteleostomi</taxon>
        <taxon>Amphibia</taxon>
        <taxon>Batrachia</taxon>
        <taxon>Caudata</taxon>
        <taxon>Salamandroidea</taxon>
        <taxon>Salamandridae</taxon>
        <taxon>Pleurodelinae</taxon>
        <taxon>Pleurodeles</taxon>
    </lineage>
</organism>